<name>A0A4Y2G4D0_ARAVE</name>
<organism evidence="1 2">
    <name type="scientific">Araneus ventricosus</name>
    <name type="common">Orbweaver spider</name>
    <name type="synonym">Epeira ventricosa</name>
    <dbReference type="NCBI Taxonomy" id="182803"/>
    <lineage>
        <taxon>Eukaryota</taxon>
        <taxon>Metazoa</taxon>
        <taxon>Ecdysozoa</taxon>
        <taxon>Arthropoda</taxon>
        <taxon>Chelicerata</taxon>
        <taxon>Arachnida</taxon>
        <taxon>Araneae</taxon>
        <taxon>Araneomorphae</taxon>
        <taxon>Entelegynae</taxon>
        <taxon>Araneoidea</taxon>
        <taxon>Araneidae</taxon>
        <taxon>Araneus</taxon>
    </lineage>
</organism>
<comment type="caution">
    <text evidence="1">The sequence shown here is derived from an EMBL/GenBank/DDBJ whole genome shotgun (WGS) entry which is preliminary data.</text>
</comment>
<dbReference type="Proteomes" id="UP000499080">
    <property type="component" value="Unassembled WGS sequence"/>
</dbReference>
<dbReference type="AlphaFoldDB" id="A0A4Y2G4D0"/>
<sequence length="126" mass="14500">MNRNRLEKRSFKEKSEPKRTELTIMYVLFKDGIGKVSSAFYPNFKVDNEAVRSLALCIHAFSKMATETDDSEKFHQREELQSLNLKRILAEYFGDNLLKVAMSEGNKCLICCENLAFKARNLNLVG</sequence>
<gene>
    <name evidence="1" type="ORF">AVEN_79637_1</name>
</gene>
<evidence type="ECO:0000313" key="2">
    <source>
        <dbReference type="Proteomes" id="UP000499080"/>
    </source>
</evidence>
<accession>A0A4Y2G4D0</accession>
<proteinExistence type="predicted"/>
<protein>
    <submittedName>
        <fullName evidence="1">Uncharacterized protein</fullName>
    </submittedName>
</protein>
<evidence type="ECO:0000313" key="1">
    <source>
        <dbReference type="EMBL" id="GBM47508.1"/>
    </source>
</evidence>
<keyword evidence="2" id="KW-1185">Reference proteome</keyword>
<dbReference type="EMBL" id="BGPR01001183">
    <property type="protein sequence ID" value="GBM47508.1"/>
    <property type="molecule type" value="Genomic_DNA"/>
</dbReference>
<reference evidence="1 2" key="1">
    <citation type="journal article" date="2019" name="Sci. Rep.">
        <title>Orb-weaving spider Araneus ventricosus genome elucidates the spidroin gene catalogue.</title>
        <authorList>
            <person name="Kono N."/>
            <person name="Nakamura H."/>
            <person name="Ohtoshi R."/>
            <person name="Moran D.A.P."/>
            <person name="Shinohara A."/>
            <person name="Yoshida Y."/>
            <person name="Fujiwara M."/>
            <person name="Mori M."/>
            <person name="Tomita M."/>
            <person name="Arakawa K."/>
        </authorList>
    </citation>
    <scope>NUCLEOTIDE SEQUENCE [LARGE SCALE GENOMIC DNA]</scope>
</reference>